<keyword evidence="10" id="KW-0411">Iron-sulfur</keyword>
<dbReference type="PANTHER" id="PTHR33693">
    <property type="entry name" value="TYPE-5 URACIL-DNA GLYCOSYLASE"/>
    <property type="match status" value="1"/>
</dbReference>
<evidence type="ECO:0000256" key="1">
    <source>
        <dbReference type="ARBA" id="ARBA00001400"/>
    </source>
</evidence>
<evidence type="ECO:0000256" key="11">
    <source>
        <dbReference type="ARBA" id="ARBA00023204"/>
    </source>
</evidence>
<dbReference type="SMART" id="SM00987">
    <property type="entry name" value="UreE_C"/>
    <property type="match status" value="1"/>
</dbReference>
<dbReference type="InterPro" id="IPR036895">
    <property type="entry name" value="Uracil-DNA_glycosylase-like_sf"/>
</dbReference>
<name>A0A495V228_9GAMM</name>
<dbReference type="InterPro" id="IPR051536">
    <property type="entry name" value="UDG_Type-4/5"/>
</dbReference>
<dbReference type="GO" id="GO:0046872">
    <property type="term" value="F:metal ion binding"/>
    <property type="evidence" value="ECO:0007669"/>
    <property type="project" value="UniProtKB-KW"/>
</dbReference>
<evidence type="ECO:0000259" key="12">
    <source>
        <dbReference type="SMART" id="SM00986"/>
    </source>
</evidence>
<keyword evidence="14" id="KW-1185">Reference proteome</keyword>
<evidence type="ECO:0000256" key="6">
    <source>
        <dbReference type="ARBA" id="ARBA00022723"/>
    </source>
</evidence>
<dbReference type="GO" id="GO:0004844">
    <property type="term" value="F:uracil DNA N-glycosylase activity"/>
    <property type="evidence" value="ECO:0007669"/>
    <property type="project" value="UniProtKB-EC"/>
</dbReference>
<evidence type="ECO:0000256" key="3">
    <source>
        <dbReference type="ARBA" id="ARBA00012030"/>
    </source>
</evidence>
<evidence type="ECO:0000256" key="2">
    <source>
        <dbReference type="ARBA" id="ARBA00006521"/>
    </source>
</evidence>
<dbReference type="EC" id="3.2.2.27" evidence="3"/>
<evidence type="ECO:0000256" key="8">
    <source>
        <dbReference type="ARBA" id="ARBA00022801"/>
    </source>
</evidence>
<dbReference type="AlphaFoldDB" id="A0A495V228"/>
<dbReference type="SUPFAM" id="SSF52141">
    <property type="entry name" value="Uracil-DNA glycosylase-like"/>
    <property type="match status" value="1"/>
</dbReference>
<keyword evidence="9" id="KW-0408">Iron</keyword>
<keyword evidence="5" id="KW-0004">4Fe-4S</keyword>
<dbReference type="PANTHER" id="PTHR33693:SF1">
    <property type="entry name" value="TYPE-4 URACIL-DNA GLYCOSYLASE"/>
    <property type="match status" value="1"/>
</dbReference>
<dbReference type="GO" id="GO:0006281">
    <property type="term" value="P:DNA repair"/>
    <property type="evidence" value="ECO:0007669"/>
    <property type="project" value="UniProtKB-KW"/>
</dbReference>
<dbReference type="Pfam" id="PF03167">
    <property type="entry name" value="UDG"/>
    <property type="match status" value="1"/>
</dbReference>
<dbReference type="InterPro" id="IPR005122">
    <property type="entry name" value="Uracil-DNA_glycosylase-like"/>
</dbReference>
<evidence type="ECO:0000256" key="9">
    <source>
        <dbReference type="ARBA" id="ARBA00023004"/>
    </source>
</evidence>
<evidence type="ECO:0000256" key="5">
    <source>
        <dbReference type="ARBA" id="ARBA00022485"/>
    </source>
</evidence>
<evidence type="ECO:0000256" key="4">
    <source>
        <dbReference type="ARBA" id="ARBA00019403"/>
    </source>
</evidence>
<dbReference type="SMART" id="SM00986">
    <property type="entry name" value="UDG"/>
    <property type="match status" value="1"/>
</dbReference>
<keyword evidence="11" id="KW-0234">DNA repair</keyword>
<keyword evidence="7" id="KW-0227">DNA damage</keyword>
<evidence type="ECO:0000313" key="13">
    <source>
        <dbReference type="EMBL" id="RKT43491.1"/>
    </source>
</evidence>
<evidence type="ECO:0000313" key="14">
    <source>
        <dbReference type="Proteomes" id="UP000274556"/>
    </source>
</evidence>
<comment type="caution">
    <text evidence="13">The sequence shown here is derived from an EMBL/GenBank/DDBJ whole genome shotgun (WGS) entry which is preliminary data.</text>
</comment>
<evidence type="ECO:0000256" key="7">
    <source>
        <dbReference type="ARBA" id="ARBA00022763"/>
    </source>
</evidence>
<dbReference type="Gene3D" id="3.40.470.10">
    <property type="entry name" value="Uracil-DNA glycosylase-like domain"/>
    <property type="match status" value="1"/>
</dbReference>
<dbReference type="CDD" id="cd10030">
    <property type="entry name" value="UDG-F4_TTUDGA_SPO1dp_like"/>
    <property type="match status" value="1"/>
</dbReference>
<protein>
    <recommendedName>
        <fullName evidence="4">Type-4 uracil-DNA glycosylase</fullName>
        <ecNumber evidence="3">3.2.2.27</ecNumber>
    </recommendedName>
</protein>
<keyword evidence="6" id="KW-0479">Metal-binding</keyword>
<proteinExistence type="inferred from homology"/>
<dbReference type="GO" id="GO:0051539">
    <property type="term" value="F:4 iron, 4 sulfur cluster binding"/>
    <property type="evidence" value="ECO:0007669"/>
    <property type="project" value="UniProtKB-KW"/>
</dbReference>
<sequence length="314" mass="33646">MDERRRLGYLSAMGVDVWMPRHVDAGAGAGAVERSDEIALVEPEPERVAPALECVSPSPVPPSVPPVLQTLPVRAADPEVAPGPVASGPIEPDVLEIGLVEHDLPEATSTHDPARMDWDALATAVSGCRACGLCETRTNTVFGVGNRNADLLIIGEAPGADEDRAGEPFVGRAGQLLNRMLAAIGLAREQVYIANVLKCRPPGNRDPRPEEAKQCEAYLLRQIELLGPRAILCVGRVAAQHVLQTDAPLGSLRGRWLAFRTGAIPLRVTYHPAYLLRSPDQKVKAWEDLVEVARGLREGRGAVIGSGNDKDQSD</sequence>
<keyword evidence="8" id="KW-0378">Hydrolase</keyword>
<accession>A0A495V228</accession>
<dbReference type="RefSeq" id="WP_211334973.1">
    <property type="nucleotide sequence ID" value="NZ_RBXL01000001.1"/>
</dbReference>
<dbReference type="Proteomes" id="UP000274556">
    <property type="component" value="Unassembled WGS sequence"/>
</dbReference>
<gene>
    <name evidence="13" type="ORF">BDD21_0827</name>
</gene>
<evidence type="ECO:0000256" key="10">
    <source>
        <dbReference type="ARBA" id="ARBA00023014"/>
    </source>
</evidence>
<dbReference type="InterPro" id="IPR005273">
    <property type="entry name" value="Ura-DNA_glyco_family4"/>
</dbReference>
<reference evidence="13 14" key="1">
    <citation type="submission" date="2018-10" db="EMBL/GenBank/DDBJ databases">
        <title>Genomic Encyclopedia of Archaeal and Bacterial Type Strains, Phase II (KMG-II): from individual species to whole genera.</title>
        <authorList>
            <person name="Goeker M."/>
        </authorList>
    </citation>
    <scope>NUCLEOTIDE SEQUENCE [LARGE SCALE GENOMIC DNA]</scope>
    <source>
        <strain evidence="13 14">DSM 235</strain>
    </source>
</reference>
<organism evidence="13 14">
    <name type="scientific">Thiocapsa rosea</name>
    <dbReference type="NCBI Taxonomy" id="69360"/>
    <lineage>
        <taxon>Bacteria</taxon>
        <taxon>Pseudomonadati</taxon>
        <taxon>Pseudomonadota</taxon>
        <taxon>Gammaproteobacteria</taxon>
        <taxon>Chromatiales</taxon>
        <taxon>Chromatiaceae</taxon>
        <taxon>Thiocapsa</taxon>
    </lineage>
</organism>
<comment type="similarity">
    <text evidence="2">Belongs to the uracil-DNA glycosylase (UDG) superfamily. Type 4 (UDGa) family.</text>
</comment>
<dbReference type="EMBL" id="RBXL01000001">
    <property type="protein sequence ID" value="RKT43491.1"/>
    <property type="molecule type" value="Genomic_DNA"/>
</dbReference>
<dbReference type="NCBIfam" id="TIGR00758">
    <property type="entry name" value="UDG_fam4"/>
    <property type="match status" value="1"/>
</dbReference>
<comment type="catalytic activity">
    <reaction evidence="1">
        <text>Hydrolyzes single-stranded DNA or mismatched double-stranded DNA and polynucleotides, releasing free uracil.</text>
        <dbReference type="EC" id="3.2.2.27"/>
    </reaction>
</comment>
<feature type="domain" description="Uracil-DNA glycosylase-like" evidence="12">
    <location>
        <begin position="142"/>
        <end position="290"/>
    </location>
</feature>